<accession>A0A7R9I5D6</accession>
<evidence type="ECO:0000313" key="1">
    <source>
        <dbReference type="EMBL" id="CAD7448283.1"/>
    </source>
</evidence>
<reference evidence="1" key="1">
    <citation type="submission" date="2020-11" db="EMBL/GenBank/DDBJ databases">
        <authorList>
            <person name="Tran Van P."/>
        </authorList>
    </citation>
    <scope>NUCLEOTIDE SEQUENCE</scope>
</reference>
<gene>
    <name evidence="1" type="ORF">TBIB3V08_LOCUS10570</name>
</gene>
<dbReference type="EMBL" id="OD569795">
    <property type="protein sequence ID" value="CAD7448283.1"/>
    <property type="molecule type" value="Genomic_DNA"/>
</dbReference>
<organism evidence="1">
    <name type="scientific">Timema bartmani</name>
    <dbReference type="NCBI Taxonomy" id="61472"/>
    <lineage>
        <taxon>Eukaryota</taxon>
        <taxon>Metazoa</taxon>
        <taxon>Ecdysozoa</taxon>
        <taxon>Arthropoda</taxon>
        <taxon>Hexapoda</taxon>
        <taxon>Insecta</taxon>
        <taxon>Pterygota</taxon>
        <taxon>Neoptera</taxon>
        <taxon>Polyneoptera</taxon>
        <taxon>Phasmatodea</taxon>
        <taxon>Timematodea</taxon>
        <taxon>Timematoidea</taxon>
        <taxon>Timematidae</taxon>
        <taxon>Timema</taxon>
    </lineage>
</organism>
<dbReference type="AlphaFoldDB" id="A0A7R9I5D6"/>
<protein>
    <submittedName>
        <fullName evidence="1">Uncharacterized protein</fullName>
    </submittedName>
</protein>
<sequence>MSSVEKEDDIIPLRHIIDAPYLLNSYNRLATTSPRHFVIRVNSQIYEIAFFHHDLMIFGTRRFHAHRAEDIIFIAAERFINFGVVEAVLPRKVPTLAAGLSFFSLSKVFSFLGKRPPAGRWTSVDVLYSVSQGRTSQAATWAVLSDSVVAIFL</sequence>
<name>A0A7R9I5D6_9NEOP</name>
<proteinExistence type="predicted"/>